<dbReference type="EMBL" id="NOII01000001">
    <property type="protein sequence ID" value="OYD58973.1"/>
    <property type="molecule type" value="Genomic_DNA"/>
</dbReference>
<dbReference type="Proteomes" id="UP000215059">
    <property type="component" value="Unassembled WGS sequence"/>
</dbReference>
<sequence>MGKNRVEEFKKFIVKHPAVIKEVKNNKRTWKEVYHDWIVLGEDHESWNRTTAEDSTQGTKNAKTENEKKQTDETKKVNDETKKDRGEPKKKRKELTVGEIVSMLGKINVSDLQTYISQFGGAVEGIQQLIQHFQSNPQGQTVPERDKPLTYQTYKD</sequence>
<dbReference type="OrthoDB" id="1655540at2"/>
<proteinExistence type="predicted"/>
<dbReference type="RefSeq" id="WP_094250933.1">
    <property type="nucleotide sequence ID" value="NZ_JBHLXL010000001.1"/>
</dbReference>
<dbReference type="Pfam" id="PF14071">
    <property type="entry name" value="YlbD_coat"/>
    <property type="match status" value="1"/>
</dbReference>
<evidence type="ECO:0000313" key="3">
    <source>
        <dbReference type="Proteomes" id="UP000215059"/>
    </source>
</evidence>
<dbReference type="AlphaFoldDB" id="A0A235FDF6"/>
<evidence type="ECO:0000256" key="1">
    <source>
        <dbReference type="SAM" id="MobiDB-lite"/>
    </source>
</evidence>
<feature type="compositionally biased region" description="Basic and acidic residues" evidence="1">
    <location>
        <begin position="143"/>
        <end position="156"/>
    </location>
</feature>
<feature type="compositionally biased region" description="Polar residues" evidence="1">
    <location>
        <begin position="48"/>
        <end position="61"/>
    </location>
</feature>
<reference evidence="2 3" key="1">
    <citation type="submission" date="2017-07" db="EMBL/GenBank/DDBJ databases">
        <title>Fictibacillus sp. nov. GDSW-R2A3 Genome sequencing and assembly.</title>
        <authorList>
            <person name="Mayilraj S."/>
        </authorList>
    </citation>
    <scope>NUCLEOTIDE SEQUENCE [LARGE SCALE GENOMIC DNA]</scope>
    <source>
        <strain evidence="2 3">GDSW-R2A3</strain>
    </source>
</reference>
<feature type="region of interest" description="Disordered" evidence="1">
    <location>
        <begin position="45"/>
        <end position="93"/>
    </location>
</feature>
<comment type="caution">
    <text evidence="2">The sequence shown here is derived from an EMBL/GenBank/DDBJ whole genome shotgun (WGS) entry which is preliminary data.</text>
</comment>
<accession>A0A235FDF6</accession>
<evidence type="ECO:0000313" key="2">
    <source>
        <dbReference type="EMBL" id="OYD58973.1"/>
    </source>
</evidence>
<organism evidence="2 3">
    <name type="scientific">Fictibacillus aquaticus</name>
    <dbReference type="NCBI Taxonomy" id="2021314"/>
    <lineage>
        <taxon>Bacteria</taxon>
        <taxon>Bacillati</taxon>
        <taxon>Bacillota</taxon>
        <taxon>Bacilli</taxon>
        <taxon>Bacillales</taxon>
        <taxon>Fictibacillaceae</taxon>
        <taxon>Fictibacillus</taxon>
    </lineage>
</organism>
<keyword evidence="3" id="KW-1185">Reference proteome</keyword>
<feature type="compositionally biased region" description="Basic and acidic residues" evidence="1">
    <location>
        <begin position="62"/>
        <end position="87"/>
    </location>
</feature>
<evidence type="ECO:0008006" key="4">
    <source>
        <dbReference type="Google" id="ProtNLM"/>
    </source>
</evidence>
<feature type="region of interest" description="Disordered" evidence="1">
    <location>
        <begin position="134"/>
        <end position="156"/>
    </location>
</feature>
<gene>
    <name evidence="2" type="ORF">CGZ90_03465</name>
</gene>
<protein>
    <recommendedName>
        <fullName evidence="4">Coat protein</fullName>
    </recommendedName>
</protein>
<name>A0A235FDF6_9BACL</name>
<dbReference type="InterPro" id="IPR025953">
    <property type="entry name" value="YlbD_coat"/>
</dbReference>